<evidence type="ECO:0000313" key="4">
    <source>
        <dbReference type="EMBL" id="SBT20414.1"/>
    </source>
</evidence>
<dbReference type="Gene3D" id="2.160.10.10">
    <property type="entry name" value="Hexapeptide repeat proteins"/>
    <property type="match status" value="1"/>
</dbReference>
<evidence type="ECO:0000313" key="5">
    <source>
        <dbReference type="Proteomes" id="UP000092840"/>
    </source>
</evidence>
<dbReference type="OrthoDB" id="9815592at2"/>
<reference evidence="3 6" key="1">
    <citation type="submission" date="2016-06" db="EMBL/GenBank/DDBJ databases">
        <authorList>
            <person name="Kjaerup R.B."/>
            <person name="Dalgaard T.S."/>
            <person name="Juul-Madsen H.R."/>
        </authorList>
    </citation>
    <scope>NUCLEOTIDE SEQUENCE [LARGE SCALE GENOMIC DNA]</scope>
    <source>
        <strain evidence="3 6">CECT 5115</strain>
    </source>
</reference>
<evidence type="ECO:0000313" key="3">
    <source>
        <dbReference type="EMBL" id="SBT16698.1"/>
    </source>
</evidence>
<evidence type="ECO:0000313" key="6">
    <source>
        <dbReference type="Proteomes" id="UP000092871"/>
    </source>
</evidence>
<dbReference type="EMBL" id="FLRA01000003">
    <property type="protein sequence ID" value="SBT16698.1"/>
    <property type="molecule type" value="Genomic_DNA"/>
</dbReference>
<dbReference type="PROSITE" id="PS00101">
    <property type="entry name" value="HEXAPEP_TRANSFERASES"/>
    <property type="match status" value="1"/>
</dbReference>
<reference evidence="4 5" key="2">
    <citation type="submission" date="2016-06" db="EMBL/GenBank/DDBJ databases">
        <authorList>
            <person name="Rodrigo-Torres L."/>
            <person name="Arahal D.R."/>
        </authorList>
    </citation>
    <scope>NUCLEOTIDE SEQUENCE [LARGE SCALE GENOMIC DNA]</scope>
    <source>
        <strain evidence="4 5">CECT 5116</strain>
    </source>
</reference>
<dbReference type="AlphaFoldDB" id="A0A1C3JN69"/>
<keyword evidence="3" id="KW-0012">Acyltransferase</keyword>
<gene>
    <name evidence="3" type="ORF">MGA5115_00780</name>
    <name evidence="4" type="ORF">MGA5116_00998</name>
</gene>
<dbReference type="InterPro" id="IPR051159">
    <property type="entry name" value="Hexapeptide_acetyltransf"/>
</dbReference>
<protein>
    <submittedName>
        <fullName evidence="3 4">Acetyltransferase</fullName>
        <ecNumber evidence="3 4">2.3.1.-</ecNumber>
    </submittedName>
</protein>
<evidence type="ECO:0000256" key="1">
    <source>
        <dbReference type="ARBA" id="ARBA00022679"/>
    </source>
</evidence>
<keyword evidence="1 3" id="KW-0808">Transferase</keyword>
<dbReference type="PANTHER" id="PTHR23416">
    <property type="entry name" value="SIALIC ACID SYNTHASE-RELATED"/>
    <property type="match status" value="1"/>
</dbReference>
<dbReference type="InterPro" id="IPR011004">
    <property type="entry name" value="Trimer_LpxA-like_sf"/>
</dbReference>
<dbReference type="Proteomes" id="UP000092871">
    <property type="component" value="Unassembled WGS sequence"/>
</dbReference>
<dbReference type="InterPro" id="IPR018357">
    <property type="entry name" value="Hexapep_transf_CS"/>
</dbReference>
<proteinExistence type="predicted"/>
<dbReference type="Proteomes" id="UP000092840">
    <property type="component" value="Unassembled WGS sequence"/>
</dbReference>
<accession>A0A1C3JN69</accession>
<dbReference type="EMBL" id="FLRB01000006">
    <property type="protein sequence ID" value="SBT20414.1"/>
    <property type="molecule type" value="Genomic_DNA"/>
</dbReference>
<dbReference type="CDD" id="cd04647">
    <property type="entry name" value="LbH_MAT_like"/>
    <property type="match status" value="1"/>
</dbReference>
<dbReference type="GO" id="GO:0016746">
    <property type="term" value="F:acyltransferase activity"/>
    <property type="evidence" value="ECO:0007669"/>
    <property type="project" value="UniProtKB-KW"/>
</dbReference>
<sequence length="187" mass="20077">MNVIDFLKLNLRNKMKVAQGNHVSIDASAKIRGCKIIVKGRNNHLRIAKGCNLRNVHIEILGNNCSITIDEGCVIGENCYLSSREEGTRLALGADCMLSRNVKLMTSDGHDILKAGQRVNFAKDITVGCSVWLADNVTVLKGVTIGEGSIVGINSTLTKSIANNEVAAGSPAKVVASDMSWHEALTF</sequence>
<dbReference type="SUPFAM" id="SSF51161">
    <property type="entry name" value="Trimeric LpxA-like enzymes"/>
    <property type="match status" value="1"/>
</dbReference>
<evidence type="ECO:0000256" key="2">
    <source>
        <dbReference type="ARBA" id="ARBA00022737"/>
    </source>
</evidence>
<dbReference type="PANTHER" id="PTHR23416:SF78">
    <property type="entry name" value="LIPOPOLYSACCHARIDE BIOSYNTHESIS O-ACETYL TRANSFERASE WBBJ-RELATED"/>
    <property type="match status" value="1"/>
</dbReference>
<keyword evidence="5" id="KW-1185">Reference proteome</keyword>
<organism evidence="3 6">
    <name type="scientific">Marinomonas gallaica</name>
    <dbReference type="NCBI Taxonomy" id="1806667"/>
    <lineage>
        <taxon>Bacteria</taxon>
        <taxon>Pseudomonadati</taxon>
        <taxon>Pseudomonadota</taxon>
        <taxon>Gammaproteobacteria</taxon>
        <taxon>Oceanospirillales</taxon>
        <taxon>Oceanospirillaceae</taxon>
        <taxon>Marinomonas</taxon>
    </lineage>
</organism>
<dbReference type="EC" id="2.3.1.-" evidence="3 4"/>
<name>A0A1C3JN69_9GAMM</name>
<keyword evidence="2" id="KW-0677">Repeat</keyword>